<evidence type="ECO:0000256" key="1">
    <source>
        <dbReference type="SAM" id="Phobius"/>
    </source>
</evidence>
<gene>
    <name evidence="2" type="ORF">BDA99DRAFT_528921</name>
</gene>
<evidence type="ECO:0000313" key="2">
    <source>
        <dbReference type="EMBL" id="KAI9244551.1"/>
    </source>
</evidence>
<dbReference type="Proteomes" id="UP001209540">
    <property type="component" value="Unassembled WGS sequence"/>
</dbReference>
<dbReference type="EMBL" id="JAIXMP010000058">
    <property type="protein sequence ID" value="KAI9244551.1"/>
    <property type="molecule type" value="Genomic_DNA"/>
</dbReference>
<proteinExistence type="predicted"/>
<keyword evidence="3" id="KW-1185">Reference proteome</keyword>
<keyword evidence="1" id="KW-1133">Transmembrane helix</keyword>
<accession>A0AAD5JL80</accession>
<feature type="transmembrane region" description="Helical" evidence="1">
    <location>
        <begin position="6"/>
        <end position="28"/>
    </location>
</feature>
<dbReference type="AlphaFoldDB" id="A0AAD5JL80"/>
<keyword evidence="1" id="KW-0812">Transmembrane</keyword>
<evidence type="ECO:0000313" key="3">
    <source>
        <dbReference type="Proteomes" id="UP001209540"/>
    </source>
</evidence>
<keyword evidence="1" id="KW-0472">Membrane</keyword>
<reference evidence="2" key="1">
    <citation type="journal article" date="2022" name="IScience">
        <title>Evolution of zygomycete secretomes and the origins of terrestrial fungal ecologies.</title>
        <authorList>
            <person name="Chang Y."/>
            <person name="Wang Y."/>
            <person name="Mondo S."/>
            <person name="Ahrendt S."/>
            <person name="Andreopoulos W."/>
            <person name="Barry K."/>
            <person name="Beard J."/>
            <person name="Benny G.L."/>
            <person name="Blankenship S."/>
            <person name="Bonito G."/>
            <person name="Cuomo C."/>
            <person name="Desiro A."/>
            <person name="Gervers K.A."/>
            <person name="Hundley H."/>
            <person name="Kuo A."/>
            <person name="LaButti K."/>
            <person name="Lang B.F."/>
            <person name="Lipzen A."/>
            <person name="O'Donnell K."/>
            <person name="Pangilinan J."/>
            <person name="Reynolds N."/>
            <person name="Sandor L."/>
            <person name="Smith M.E."/>
            <person name="Tsang A."/>
            <person name="Grigoriev I.V."/>
            <person name="Stajich J.E."/>
            <person name="Spatafora J.W."/>
        </authorList>
    </citation>
    <scope>NUCLEOTIDE SEQUENCE</scope>
    <source>
        <strain evidence="2">RSA 2281</strain>
    </source>
</reference>
<name>A0AAD5JL80_9FUNG</name>
<protein>
    <submittedName>
        <fullName evidence="2">Uncharacterized protein</fullName>
    </submittedName>
</protein>
<comment type="caution">
    <text evidence="2">The sequence shown here is derived from an EMBL/GenBank/DDBJ whole genome shotgun (WGS) entry which is preliminary data.</text>
</comment>
<organism evidence="2 3">
    <name type="scientific">Phascolomyces articulosus</name>
    <dbReference type="NCBI Taxonomy" id="60185"/>
    <lineage>
        <taxon>Eukaryota</taxon>
        <taxon>Fungi</taxon>
        <taxon>Fungi incertae sedis</taxon>
        <taxon>Mucoromycota</taxon>
        <taxon>Mucoromycotina</taxon>
        <taxon>Mucoromycetes</taxon>
        <taxon>Mucorales</taxon>
        <taxon>Lichtheimiaceae</taxon>
        <taxon>Phascolomyces</taxon>
    </lineage>
</organism>
<reference evidence="2" key="2">
    <citation type="submission" date="2023-02" db="EMBL/GenBank/DDBJ databases">
        <authorList>
            <consortium name="DOE Joint Genome Institute"/>
            <person name="Mondo S.J."/>
            <person name="Chang Y."/>
            <person name="Wang Y."/>
            <person name="Ahrendt S."/>
            <person name="Andreopoulos W."/>
            <person name="Barry K."/>
            <person name="Beard J."/>
            <person name="Benny G.L."/>
            <person name="Blankenship S."/>
            <person name="Bonito G."/>
            <person name="Cuomo C."/>
            <person name="Desiro A."/>
            <person name="Gervers K.A."/>
            <person name="Hundley H."/>
            <person name="Kuo A."/>
            <person name="LaButti K."/>
            <person name="Lang B.F."/>
            <person name="Lipzen A."/>
            <person name="O'Donnell K."/>
            <person name="Pangilinan J."/>
            <person name="Reynolds N."/>
            <person name="Sandor L."/>
            <person name="Smith M.W."/>
            <person name="Tsang A."/>
            <person name="Grigoriev I.V."/>
            <person name="Stajich J.E."/>
            <person name="Spatafora J.W."/>
        </authorList>
    </citation>
    <scope>NUCLEOTIDE SEQUENCE</scope>
    <source>
        <strain evidence="2">RSA 2281</strain>
    </source>
</reference>
<sequence>MCGFIASVVYYVTGLIIGLLNLVYAMVASTRLWPPPPRKSQPYQQHYMYAPAPVMGATFATIPQQQPLQQQYVMQQPQQVFATGASLMTGSSSQVYQQQPQQPIIVQLPINQQVTNDNNQQHNYPIVQVQQQNASVSSIQVPHSHQ</sequence>